<accession>A0A0F6RB51</accession>
<keyword evidence="2" id="KW-1185">Reference proteome</keyword>
<dbReference type="STRING" id="914150.TQ33_0290"/>
<sequence>MYKIIVIIVLAIMPNALAEYITGEVKRIYAVNDKVHFRIKGDDCITGSQYYYFKMNDTSANTVIDAKNWYSMLLASAMAGKPVSVKVNSCPTEGSVEISYLYQEY</sequence>
<protein>
    <submittedName>
        <fullName evidence="1">Uncharacterized protein</fullName>
    </submittedName>
</protein>
<proteinExistence type="predicted"/>
<dbReference type="AlphaFoldDB" id="A0A0F6RB51"/>
<reference evidence="1 2" key="1">
    <citation type="submission" date="2015-02" db="EMBL/GenBank/DDBJ databases">
        <title>Complete genome sequence of Kangiella geojedonensis strain YCS-5T.</title>
        <authorList>
            <person name="Kim K.M."/>
        </authorList>
    </citation>
    <scope>NUCLEOTIDE SEQUENCE [LARGE SCALE GENOMIC DNA]</scope>
    <source>
        <strain evidence="1 2">YCS-5</strain>
    </source>
</reference>
<evidence type="ECO:0000313" key="2">
    <source>
        <dbReference type="Proteomes" id="UP000034071"/>
    </source>
</evidence>
<gene>
    <name evidence="1" type="ORF">TQ33_0290</name>
</gene>
<dbReference type="KEGG" id="kge:TQ33_0290"/>
<organism evidence="1 2">
    <name type="scientific">Kangiella geojedonensis</name>
    <dbReference type="NCBI Taxonomy" id="914150"/>
    <lineage>
        <taxon>Bacteria</taxon>
        <taxon>Pseudomonadati</taxon>
        <taxon>Pseudomonadota</taxon>
        <taxon>Gammaproteobacteria</taxon>
        <taxon>Kangiellales</taxon>
        <taxon>Kangiellaceae</taxon>
        <taxon>Kangiella</taxon>
    </lineage>
</organism>
<dbReference type="EMBL" id="CP010975">
    <property type="protein sequence ID" value="AKE51278.1"/>
    <property type="molecule type" value="Genomic_DNA"/>
</dbReference>
<name>A0A0F6RB51_9GAMM</name>
<dbReference type="HOGENOM" id="CLU_2232907_0_0_6"/>
<dbReference type="Proteomes" id="UP000034071">
    <property type="component" value="Chromosome"/>
</dbReference>
<evidence type="ECO:0000313" key="1">
    <source>
        <dbReference type="EMBL" id="AKE51278.1"/>
    </source>
</evidence>